<dbReference type="InterPro" id="IPR008920">
    <property type="entry name" value="TF_FadR/GntR_C"/>
</dbReference>
<protein>
    <submittedName>
        <fullName evidence="5">Putative HTH-type transcriptional regulator YdfH</fullName>
    </submittedName>
</protein>
<dbReference type="Pfam" id="PF00392">
    <property type="entry name" value="GntR"/>
    <property type="match status" value="1"/>
</dbReference>
<dbReference type="EMBL" id="CAADRN010000089">
    <property type="protein sequence ID" value="VFU12567.1"/>
    <property type="molecule type" value="Genomic_DNA"/>
</dbReference>
<dbReference type="InterPro" id="IPR011711">
    <property type="entry name" value="GntR_C"/>
</dbReference>
<feature type="domain" description="HTH gntR-type" evidence="4">
    <location>
        <begin position="15"/>
        <end position="82"/>
    </location>
</feature>
<organism evidence="5">
    <name type="scientific">anaerobic digester metagenome</name>
    <dbReference type="NCBI Taxonomy" id="1263854"/>
    <lineage>
        <taxon>unclassified sequences</taxon>
        <taxon>metagenomes</taxon>
        <taxon>ecological metagenomes</taxon>
    </lineage>
</organism>
<sequence>MEHPRLVPIKLDNYKPLREMVFESLREAIILGRLKPGERLMEIQLAEEMGVSRTPVREAIRKLELEGFVVMVPRKGAYVAGISVKDIVDVFEVRAALEGLAAALAAERITSEEMDQLEMSLLKINVNADDDLDVIVEGDSSFHNLVYQASRNQRLVQIITHLQEQIHRFRMTSLSQPGRTKIALDEHKKIVEAISDRNVELAHALATEHIENAEQSLLNALREEES</sequence>
<dbReference type="Pfam" id="PF07729">
    <property type="entry name" value="FCD"/>
    <property type="match status" value="1"/>
</dbReference>
<accession>A0A485LW82</accession>
<reference evidence="5" key="1">
    <citation type="submission" date="2019-03" db="EMBL/GenBank/DDBJ databases">
        <authorList>
            <person name="Hao L."/>
        </authorList>
    </citation>
    <scope>NUCLEOTIDE SEQUENCE</scope>
</reference>
<dbReference type="SMART" id="SM00895">
    <property type="entry name" value="FCD"/>
    <property type="match status" value="1"/>
</dbReference>
<dbReference type="InterPro" id="IPR036388">
    <property type="entry name" value="WH-like_DNA-bd_sf"/>
</dbReference>
<dbReference type="PRINTS" id="PR00035">
    <property type="entry name" value="HTHGNTR"/>
</dbReference>
<evidence type="ECO:0000256" key="1">
    <source>
        <dbReference type="ARBA" id="ARBA00023015"/>
    </source>
</evidence>
<gene>
    <name evidence="5" type="primary">ydfH</name>
    <name evidence="5" type="ORF">SCFA_1790002</name>
</gene>
<dbReference type="PANTHER" id="PTHR43537:SF24">
    <property type="entry name" value="GLUCONATE OPERON TRANSCRIPTIONAL REPRESSOR"/>
    <property type="match status" value="1"/>
</dbReference>
<dbReference type="Gene3D" id="1.20.120.530">
    <property type="entry name" value="GntR ligand-binding domain-like"/>
    <property type="match status" value="1"/>
</dbReference>
<evidence type="ECO:0000313" key="5">
    <source>
        <dbReference type="EMBL" id="VFU12567.1"/>
    </source>
</evidence>
<dbReference type="SUPFAM" id="SSF46785">
    <property type="entry name" value="Winged helix' DNA-binding domain"/>
    <property type="match status" value="1"/>
</dbReference>
<proteinExistence type="predicted"/>
<dbReference type="InterPro" id="IPR000524">
    <property type="entry name" value="Tscrpt_reg_HTH_GntR"/>
</dbReference>
<dbReference type="PRINTS" id="PR00033">
    <property type="entry name" value="HTHASNC"/>
</dbReference>
<dbReference type="GO" id="GO:0043565">
    <property type="term" value="F:sequence-specific DNA binding"/>
    <property type="evidence" value="ECO:0007669"/>
    <property type="project" value="InterPro"/>
</dbReference>
<keyword evidence="1" id="KW-0805">Transcription regulation</keyword>
<evidence type="ECO:0000256" key="3">
    <source>
        <dbReference type="ARBA" id="ARBA00023163"/>
    </source>
</evidence>
<dbReference type="InterPro" id="IPR036390">
    <property type="entry name" value="WH_DNA-bd_sf"/>
</dbReference>
<dbReference type="GO" id="GO:0003700">
    <property type="term" value="F:DNA-binding transcription factor activity"/>
    <property type="evidence" value="ECO:0007669"/>
    <property type="project" value="InterPro"/>
</dbReference>
<evidence type="ECO:0000256" key="2">
    <source>
        <dbReference type="ARBA" id="ARBA00023125"/>
    </source>
</evidence>
<evidence type="ECO:0000259" key="4">
    <source>
        <dbReference type="PROSITE" id="PS50949"/>
    </source>
</evidence>
<dbReference type="PROSITE" id="PS50949">
    <property type="entry name" value="HTH_GNTR"/>
    <property type="match status" value="1"/>
</dbReference>
<dbReference type="Gene3D" id="1.10.10.10">
    <property type="entry name" value="Winged helix-like DNA-binding domain superfamily/Winged helix DNA-binding domain"/>
    <property type="match status" value="1"/>
</dbReference>
<dbReference type="SMART" id="SM00345">
    <property type="entry name" value="HTH_GNTR"/>
    <property type="match status" value="1"/>
</dbReference>
<name>A0A485LW82_9ZZZZ</name>
<keyword evidence="2" id="KW-0238">DNA-binding</keyword>
<dbReference type="AlphaFoldDB" id="A0A485LW82"/>
<dbReference type="InterPro" id="IPR000485">
    <property type="entry name" value="AsnC-type_HTH_dom"/>
</dbReference>
<keyword evidence="3" id="KW-0804">Transcription</keyword>
<dbReference type="PANTHER" id="PTHR43537">
    <property type="entry name" value="TRANSCRIPTIONAL REGULATOR, GNTR FAMILY"/>
    <property type="match status" value="1"/>
</dbReference>
<dbReference type="CDD" id="cd07377">
    <property type="entry name" value="WHTH_GntR"/>
    <property type="match status" value="1"/>
</dbReference>
<dbReference type="SUPFAM" id="SSF48008">
    <property type="entry name" value="GntR ligand-binding domain-like"/>
    <property type="match status" value="1"/>
</dbReference>